<sequence length="241" mass="26950">MPKSKRSKLITLAQTDKKTREDKERIGDEIRSQVDAHRYVWVFSVANMRNTFLKTVRQDWRGSRLLFGRTRVMAKALGRTPEEAYLPGLDELASDEAGYMAGDIGLLITDEAPDVVRDYFESFVKTDFARAGLKAPLTFIVPEGIVYSTGGRIPAEDDVPMAHSLETTLRGLGMPTQLKNGKIMLGGDYTVCKEGDELTGKQTRLLKQFGIAVAEFKIELRAYYDKDSASVTKEEPKESSD</sequence>
<dbReference type="Pfam" id="PF17777">
    <property type="entry name" value="RL10P_insert"/>
    <property type="match status" value="1"/>
</dbReference>
<dbReference type="InterPro" id="IPR040637">
    <property type="entry name" value="Ribosomal_uL10-like_insert"/>
</dbReference>
<dbReference type="FunFam" id="3.90.105.20:FF:000003">
    <property type="entry name" value="Ribosome assembly factor mrt4"/>
    <property type="match status" value="1"/>
</dbReference>
<evidence type="ECO:0000256" key="2">
    <source>
        <dbReference type="ARBA" id="ARBA00008889"/>
    </source>
</evidence>
<dbReference type="GO" id="GO:0000027">
    <property type="term" value="P:ribosomal large subunit assembly"/>
    <property type="evidence" value="ECO:0007669"/>
    <property type="project" value="InterPro"/>
</dbReference>
<keyword evidence="5 7" id="KW-0963">Cytoplasm</keyword>
<reference evidence="9 10" key="1">
    <citation type="submission" date="2019-09" db="EMBL/GenBank/DDBJ databases">
        <authorList>
            <person name="Brejova B."/>
        </authorList>
    </citation>
    <scope>NUCLEOTIDE SEQUENCE [LARGE SCALE GENOMIC DNA]</scope>
</reference>
<evidence type="ECO:0000256" key="3">
    <source>
        <dbReference type="ARBA" id="ARBA00011117"/>
    </source>
</evidence>
<evidence type="ECO:0000256" key="7">
    <source>
        <dbReference type="RuleBase" id="RU364039"/>
    </source>
</evidence>
<dbReference type="OrthoDB" id="10262308at2759"/>
<dbReference type="Gene3D" id="3.30.70.1730">
    <property type="match status" value="1"/>
</dbReference>
<comment type="function">
    <text evidence="1 7">Component of the ribosome assembly machinery. Nuclear paralog of the ribosomal protein P0, it binds pre-60S subunits at an early stage of assembly in the nucleolus, and is replaced by P0 in cytoplasmic pre-60S subunits and mature 80S ribosomes.</text>
</comment>
<keyword evidence="6 7" id="KW-0539">Nucleus</keyword>
<name>A0A5E8C0S8_9ASCO</name>
<feature type="domain" description="Large ribosomal subunit protein uL10-like insertion" evidence="8">
    <location>
        <begin position="129"/>
        <end position="211"/>
    </location>
</feature>
<evidence type="ECO:0000313" key="9">
    <source>
        <dbReference type="EMBL" id="VVT54705.1"/>
    </source>
</evidence>
<dbReference type="InterPro" id="IPR043164">
    <property type="entry name" value="Ribosomal_uL10-like_insert_sf"/>
</dbReference>
<comment type="subunit">
    <text evidence="3 7">Associates with the pre-60S ribosomal particle.</text>
</comment>
<evidence type="ECO:0000259" key="8">
    <source>
        <dbReference type="Pfam" id="PF17777"/>
    </source>
</evidence>
<gene>
    <name evidence="9" type="ORF">SAPINGB_P004210</name>
</gene>
<keyword evidence="10" id="KW-1185">Reference proteome</keyword>
<dbReference type="InterPro" id="IPR043141">
    <property type="entry name" value="Ribosomal_uL10-like_sf"/>
</dbReference>
<dbReference type="AlphaFoldDB" id="A0A5E8C0S8"/>
<dbReference type="PANTHER" id="PTHR45841">
    <property type="entry name" value="MRNA TURNOVER PROTEIN 4 MRTO4"/>
    <property type="match status" value="1"/>
</dbReference>
<comment type="subcellular location">
    <subcellularLocation>
        <location evidence="7">Cytoplasm</location>
    </subcellularLocation>
    <subcellularLocation>
        <location evidence="7">Nucleus</location>
        <location evidence="7">Nucleolus</location>
    </subcellularLocation>
</comment>
<protein>
    <recommendedName>
        <fullName evidence="4 7">Ribosome assembly factor mrt4</fullName>
    </recommendedName>
</protein>
<dbReference type="FunFam" id="3.30.70.1730:FF:000005">
    <property type="entry name" value="Ribosome assembly factor mrt4"/>
    <property type="match status" value="1"/>
</dbReference>
<accession>A0A5E8C0S8</accession>
<dbReference type="InterPro" id="IPR033867">
    <property type="entry name" value="Mrt4"/>
</dbReference>
<organism evidence="9 10">
    <name type="scientific">Magnusiomyces paraingens</name>
    <dbReference type="NCBI Taxonomy" id="2606893"/>
    <lineage>
        <taxon>Eukaryota</taxon>
        <taxon>Fungi</taxon>
        <taxon>Dikarya</taxon>
        <taxon>Ascomycota</taxon>
        <taxon>Saccharomycotina</taxon>
        <taxon>Dipodascomycetes</taxon>
        <taxon>Dipodascales</taxon>
        <taxon>Dipodascaceae</taxon>
        <taxon>Magnusiomyces</taxon>
    </lineage>
</organism>
<dbReference type="Gene3D" id="3.90.105.20">
    <property type="match status" value="1"/>
</dbReference>
<comment type="similarity">
    <text evidence="2 7">Belongs to the universal ribosomal protein uL10 family.</text>
</comment>
<dbReference type="Pfam" id="PF00466">
    <property type="entry name" value="Ribosomal_L10"/>
    <property type="match status" value="1"/>
</dbReference>
<dbReference type="RefSeq" id="XP_031854816.1">
    <property type="nucleotide sequence ID" value="XM_031998925.1"/>
</dbReference>
<dbReference type="GO" id="GO:0006364">
    <property type="term" value="P:rRNA processing"/>
    <property type="evidence" value="ECO:0007669"/>
    <property type="project" value="TreeGrafter"/>
</dbReference>
<proteinExistence type="inferred from homology"/>
<dbReference type="InterPro" id="IPR001790">
    <property type="entry name" value="Ribosomal_uL10"/>
</dbReference>
<dbReference type="GO" id="GO:0005737">
    <property type="term" value="C:cytoplasm"/>
    <property type="evidence" value="ECO:0007669"/>
    <property type="project" value="UniProtKB-SubCell"/>
</dbReference>
<dbReference type="PANTHER" id="PTHR45841:SF1">
    <property type="entry name" value="MRNA TURNOVER PROTEIN 4 HOMOLOG"/>
    <property type="match status" value="1"/>
</dbReference>
<evidence type="ECO:0000256" key="1">
    <source>
        <dbReference type="ARBA" id="ARBA00004046"/>
    </source>
</evidence>
<dbReference type="EMBL" id="CABVLU010000003">
    <property type="protein sequence ID" value="VVT54705.1"/>
    <property type="molecule type" value="Genomic_DNA"/>
</dbReference>
<dbReference type="GeneID" id="43583025"/>
<dbReference type="GO" id="GO:0000956">
    <property type="term" value="P:nuclear-transcribed mRNA catabolic process"/>
    <property type="evidence" value="ECO:0007669"/>
    <property type="project" value="TreeGrafter"/>
</dbReference>
<dbReference type="GO" id="GO:0030687">
    <property type="term" value="C:preribosome, large subunit precursor"/>
    <property type="evidence" value="ECO:0007669"/>
    <property type="project" value="TreeGrafter"/>
</dbReference>
<evidence type="ECO:0000256" key="5">
    <source>
        <dbReference type="ARBA" id="ARBA00022490"/>
    </source>
</evidence>
<keyword evidence="7" id="KW-0690">Ribosome biogenesis</keyword>
<dbReference type="GO" id="GO:0005730">
    <property type="term" value="C:nucleolus"/>
    <property type="evidence" value="ECO:0007669"/>
    <property type="project" value="UniProtKB-SubCell"/>
</dbReference>
<evidence type="ECO:0000256" key="4">
    <source>
        <dbReference type="ARBA" id="ARBA00015359"/>
    </source>
</evidence>
<dbReference type="GO" id="GO:0003723">
    <property type="term" value="F:RNA binding"/>
    <property type="evidence" value="ECO:0007669"/>
    <property type="project" value="TreeGrafter"/>
</dbReference>
<dbReference type="Proteomes" id="UP000398389">
    <property type="component" value="Unassembled WGS sequence"/>
</dbReference>
<evidence type="ECO:0000313" key="10">
    <source>
        <dbReference type="Proteomes" id="UP000398389"/>
    </source>
</evidence>
<dbReference type="CDD" id="cd05796">
    <property type="entry name" value="Ribosomal_P0_like"/>
    <property type="match status" value="1"/>
</dbReference>
<dbReference type="SUPFAM" id="SSF160369">
    <property type="entry name" value="Ribosomal protein L10-like"/>
    <property type="match status" value="1"/>
</dbReference>
<evidence type="ECO:0000256" key="6">
    <source>
        <dbReference type="ARBA" id="ARBA00023242"/>
    </source>
</evidence>
<dbReference type="InterPro" id="IPR051742">
    <property type="entry name" value="Ribosome_Assembly_uL10"/>
</dbReference>